<accession>I5BYZ9</accession>
<dbReference type="Gene3D" id="3.40.50.1820">
    <property type="entry name" value="alpha/beta hydrolase"/>
    <property type="match status" value="1"/>
</dbReference>
<dbReference type="RefSeq" id="WP_009056387.1">
    <property type="nucleotide sequence ID" value="NZ_AJYA01000039.1"/>
</dbReference>
<feature type="domain" description="Phospholipase/carboxylesterase/thioesterase" evidence="1">
    <location>
        <begin position="20"/>
        <end position="215"/>
    </location>
</feature>
<dbReference type="InterPro" id="IPR029058">
    <property type="entry name" value="AB_hydrolase_fold"/>
</dbReference>
<dbReference type="EMBL" id="AJYA01000039">
    <property type="protein sequence ID" value="EIM74801.1"/>
    <property type="molecule type" value="Genomic_DNA"/>
</dbReference>
<dbReference type="GO" id="GO:0016787">
    <property type="term" value="F:hydrolase activity"/>
    <property type="evidence" value="ECO:0007669"/>
    <property type="project" value="InterPro"/>
</dbReference>
<evidence type="ECO:0000313" key="2">
    <source>
        <dbReference type="EMBL" id="EIM74801.1"/>
    </source>
</evidence>
<proteinExistence type="predicted"/>
<dbReference type="InterPro" id="IPR003140">
    <property type="entry name" value="PLipase/COase/thioEstase"/>
</dbReference>
<gene>
    <name evidence="2" type="ORF">A3SI_15271</name>
</gene>
<dbReference type="SUPFAM" id="SSF53474">
    <property type="entry name" value="alpha/beta-Hydrolases"/>
    <property type="match status" value="1"/>
</dbReference>
<dbReference type="Proteomes" id="UP000005551">
    <property type="component" value="Unassembled WGS sequence"/>
</dbReference>
<evidence type="ECO:0000259" key="1">
    <source>
        <dbReference type="Pfam" id="PF02230"/>
    </source>
</evidence>
<dbReference type="STRING" id="1189621.A3SI_15271"/>
<evidence type="ECO:0000313" key="3">
    <source>
        <dbReference type="Proteomes" id="UP000005551"/>
    </source>
</evidence>
<sequence>MIKAYHTYSSQSAVHFSRDPQQQYPEVWLLLHGYHQLGQYFWRKFSAFDSDKRLFILPDAPNLSYIKGFQGHVGANWMTRYEREMAIANTANYLNSLLEKVLSPYPQPPKLYVLGFSQGAATASRWATQTPFPISGLALWGSGFAADIQVAQAKESLGKIEKLCVILGEQDEWVTPESLAKQEAFIQETGLPVQRLTFQGGHEIDAETFVKVIEYFTH</sequence>
<organism evidence="2 3">
    <name type="scientific">Nitritalea halalkaliphila LW7</name>
    <dbReference type="NCBI Taxonomy" id="1189621"/>
    <lineage>
        <taxon>Bacteria</taxon>
        <taxon>Pseudomonadati</taxon>
        <taxon>Bacteroidota</taxon>
        <taxon>Cytophagia</taxon>
        <taxon>Cytophagales</taxon>
        <taxon>Cyclobacteriaceae</taxon>
        <taxon>Nitritalea</taxon>
    </lineage>
</organism>
<reference evidence="2 3" key="1">
    <citation type="submission" date="2012-05" db="EMBL/GenBank/DDBJ databases">
        <title>Genome sequence of Nitritalea halalkaliphila LW7.</title>
        <authorList>
            <person name="Jangir P.K."/>
            <person name="Singh A."/>
            <person name="Shivaji S."/>
            <person name="Sharma R."/>
        </authorList>
    </citation>
    <scope>NUCLEOTIDE SEQUENCE [LARGE SCALE GENOMIC DNA]</scope>
    <source>
        <strain evidence="2 3">LW7</strain>
    </source>
</reference>
<name>I5BYZ9_9BACT</name>
<dbReference type="Pfam" id="PF02230">
    <property type="entry name" value="Abhydrolase_2"/>
    <property type="match status" value="1"/>
</dbReference>
<dbReference type="AlphaFoldDB" id="I5BYZ9"/>
<keyword evidence="3" id="KW-1185">Reference proteome</keyword>
<protein>
    <submittedName>
        <fullName evidence="2">Phospholipase/carboxylesterase</fullName>
    </submittedName>
</protein>
<comment type="caution">
    <text evidence="2">The sequence shown here is derived from an EMBL/GenBank/DDBJ whole genome shotgun (WGS) entry which is preliminary data.</text>
</comment>
<dbReference type="OrthoDB" id="595091at2"/>